<accession>A4BBE2</accession>
<dbReference type="SUPFAM" id="SSF56281">
    <property type="entry name" value="Metallo-hydrolase/oxidoreductase"/>
    <property type="match status" value="1"/>
</dbReference>
<dbReference type="Pfam" id="PF00753">
    <property type="entry name" value="Lactamase_B"/>
    <property type="match status" value="1"/>
</dbReference>
<dbReference type="InterPro" id="IPR036866">
    <property type="entry name" value="RibonucZ/Hydroxyglut_hydro"/>
</dbReference>
<evidence type="ECO:0000256" key="4">
    <source>
        <dbReference type="ARBA" id="ARBA00022833"/>
    </source>
</evidence>
<evidence type="ECO:0000259" key="7">
    <source>
        <dbReference type="SMART" id="SM00849"/>
    </source>
</evidence>
<organism evidence="8 9">
    <name type="scientific">Reinekea blandensis MED297</name>
    <dbReference type="NCBI Taxonomy" id="314283"/>
    <lineage>
        <taxon>Bacteria</taxon>
        <taxon>Pseudomonadati</taxon>
        <taxon>Pseudomonadota</taxon>
        <taxon>Gammaproteobacteria</taxon>
        <taxon>Oceanospirillales</taxon>
        <taxon>Saccharospirillaceae</taxon>
        <taxon>Reinekea</taxon>
    </lineage>
</organism>
<reference evidence="8 9" key="1">
    <citation type="submission" date="2006-02" db="EMBL/GenBank/DDBJ databases">
        <authorList>
            <person name="Pinhassi J."/>
            <person name="Pedros-Alio C."/>
            <person name="Ferriera S."/>
            <person name="Johnson J."/>
            <person name="Kravitz S."/>
            <person name="Halpern A."/>
            <person name="Remington K."/>
            <person name="Beeson K."/>
            <person name="Tran B."/>
            <person name="Rogers Y.-H."/>
            <person name="Friedman R."/>
            <person name="Venter J.C."/>
        </authorList>
    </citation>
    <scope>NUCLEOTIDE SEQUENCE [LARGE SCALE GENOMIC DNA]</scope>
    <source>
        <strain evidence="8 9">MED297</strain>
    </source>
</reference>
<dbReference type="Gene3D" id="3.60.15.10">
    <property type="entry name" value="Ribonuclease Z/Hydroxyacylglutathione hydrolase-like"/>
    <property type="match status" value="1"/>
</dbReference>
<keyword evidence="5" id="KW-0269">Exonuclease</keyword>
<dbReference type="RefSeq" id="WP_008042099.1">
    <property type="nucleotide sequence ID" value="NZ_CH724149.1"/>
</dbReference>
<evidence type="ECO:0000256" key="2">
    <source>
        <dbReference type="ARBA" id="ARBA00022723"/>
    </source>
</evidence>
<dbReference type="Pfam" id="PF22505">
    <property type="entry name" value="RNase_J_b_CASP"/>
    <property type="match status" value="1"/>
</dbReference>
<dbReference type="STRING" id="314283.MED297_12085"/>
<keyword evidence="3" id="KW-0378">Hydrolase</keyword>
<dbReference type="EMBL" id="AAOE01000003">
    <property type="protein sequence ID" value="EAR10755.1"/>
    <property type="molecule type" value="Genomic_DNA"/>
</dbReference>
<dbReference type="Proteomes" id="UP000005953">
    <property type="component" value="Unassembled WGS sequence"/>
</dbReference>
<dbReference type="InterPro" id="IPR042173">
    <property type="entry name" value="RNase_J_2"/>
</dbReference>
<dbReference type="InterPro" id="IPR001279">
    <property type="entry name" value="Metallo-B-lactamas"/>
</dbReference>
<dbReference type="Pfam" id="PF07521">
    <property type="entry name" value="RMMBL"/>
    <property type="match status" value="1"/>
</dbReference>
<evidence type="ECO:0000256" key="5">
    <source>
        <dbReference type="ARBA" id="ARBA00022839"/>
    </source>
</evidence>
<proteinExistence type="predicted"/>
<keyword evidence="1" id="KW-0540">Nuclease</keyword>
<dbReference type="InterPro" id="IPR011108">
    <property type="entry name" value="RMMBL"/>
</dbReference>
<evidence type="ECO:0000256" key="6">
    <source>
        <dbReference type="ARBA" id="ARBA00022884"/>
    </source>
</evidence>
<evidence type="ECO:0000256" key="1">
    <source>
        <dbReference type="ARBA" id="ARBA00022722"/>
    </source>
</evidence>
<gene>
    <name evidence="8" type="ORF">MED297_12085</name>
</gene>
<dbReference type="GO" id="GO:0046872">
    <property type="term" value="F:metal ion binding"/>
    <property type="evidence" value="ECO:0007669"/>
    <property type="project" value="UniProtKB-KW"/>
</dbReference>
<dbReference type="Gene3D" id="3.40.50.10710">
    <property type="entry name" value="Metallo-hydrolase/oxidoreductase"/>
    <property type="match status" value="1"/>
</dbReference>
<dbReference type="GO" id="GO:0003723">
    <property type="term" value="F:RNA binding"/>
    <property type="evidence" value="ECO:0007669"/>
    <property type="project" value="UniProtKB-KW"/>
</dbReference>
<evidence type="ECO:0000313" key="8">
    <source>
        <dbReference type="EMBL" id="EAR10755.1"/>
    </source>
</evidence>
<dbReference type="InterPro" id="IPR055132">
    <property type="entry name" value="RNase_J_b_CASP"/>
</dbReference>
<dbReference type="AlphaFoldDB" id="A4BBE2"/>
<name>A4BBE2_9GAMM</name>
<dbReference type="PANTHER" id="PTHR43694">
    <property type="entry name" value="RIBONUCLEASE J"/>
    <property type="match status" value="1"/>
</dbReference>
<keyword evidence="6" id="KW-0694">RNA-binding</keyword>
<protein>
    <submittedName>
        <fullName evidence="8">Metallo-beta-lactamase family protein</fullName>
    </submittedName>
</protein>
<keyword evidence="2" id="KW-0479">Metal-binding</keyword>
<dbReference type="SMART" id="SM00849">
    <property type="entry name" value="Lactamase_B"/>
    <property type="match status" value="1"/>
</dbReference>
<keyword evidence="9" id="KW-1185">Reference proteome</keyword>
<dbReference type="GO" id="GO:0004527">
    <property type="term" value="F:exonuclease activity"/>
    <property type="evidence" value="ECO:0007669"/>
    <property type="project" value="UniProtKB-KW"/>
</dbReference>
<dbReference type="CDD" id="cd07714">
    <property type="entry name" value="RNaseJ_MBL-fold"/>
    <property type="match status" value="1"/>
</dbReference>
<evidence type="ECO:0000256" key="3">
    <source>
        <dbReference type="ARBA" id="ARBA00022801"/>
    </source>
</evidence>
<evidence type="ECO:0000313" key="9">
    <source>
        <dbReference type="Proteomes" id="UP000005953"/>
    </source>
</evidence>
<feature type="domain" description="Metallo-beta-lactamase" evidence="7">
    <location>
        <begin position="23"/>
        <end position="222"/>
    </location>
</feature>
<dbReference type="PANTHER" id="PTHR43694:SF1">
    <property type="entry name" value="RIBONUCLEASE J"/>
    <property type="match status" value="1"/>
</dbReference>
<sequence>MSTLLPGSKDLYFLPLGGTGEIGMNMNLYGHDDHWLMVDCGVTFKDTLTPDSTELFDVISADPAFITAQSDKLCGLVLTHAHEDHVGAVADLWPRLQCPVYTTRFTAEFLRRKLAQHSLLDRVPIIEVDSGATLDIGPFNVEWLPLTHSLPEPHALVIRTSAGNVFHTGDWKIDPQPVIGEPFDPTPFQALGDGSIDAMVCDSTNANRPGRSLSEGACFAGLYEQVKTTEGRVIVGCFGSNIARLITLCRIAQETGRYVGLYGRSLQTMVSTAKATGVWPADCDIIDSRHLAYLPPREVLAIATGSQGEPRTALQRMATDSHYELDISAGDRVIFSAIVIPGNETSVENLVRLLKLKKVEVVMAADCETPIHASGHPSADDVADLYRWVQPRIAIPVHGEAEHMLANANIARTSGVRKQLTGQNGDLFVISGPGRVRKNAVSTGRIALRR</sequence>
<dbReference type="HOGENOM" id="CLU_008727_3_3_6"/>
<keyword evidence="4" id="KW-0862">Zinc</keyword>
<comment type="caution">
    <text evidence="8">The sequence shown here is derived from an EMBL/GenBank/DDBJ whole genome shotgun (WGS) entry which is preliminary data.</text>
</comment>